<dbReference type="GO" id="GO:0005634">
    <property type="term" value="C:nucleus"/>
    <property type="evidence" value="ECO:0007669"/>
    <property type="project" value="TreeGrafter"/>
</dbReference>
<dbReference type="SUPFAM" id="SSF46785">
    <property type="entry name" value="Winged helix' DNA-binding domain"/>
    <property type="match status" value="2"/>
</dbReference>
<dbReference type="Gene3D" id="3.40.50.300">
    <property type="entry name" value="P-loop containing nucleotide triphosphate hydrolases"/>
    <property type="match status" value="4"/>
</dbReference>
<dbReference type="Pfam" id="PF23445">
    <property type="entry name" value="WHD_SNRNP200"/>
    <property type="match status" value="2"/>
</dbReference>
<dbReference type="PANTHER" id="PTHR47961">
    <property type="entry name" value="DNA POLYMERASE THETA, PUTATIVE (AFU_ORTHOLOGUE AFUA_1G05260)-RELATED"/>
    <property type="match status" value="1"/>
</dbReference>
<feature type="compositionally biased region" description="Basic and acidic residues" evidence="6">
    <location>
        <begin position="1"/>
        <end position="16"/>
    </location>
</feature>
<dbReference type="InterPro" id="IPR035892">
    <property type="entry name" value="C2_domain_sf"/>
</dbReference>
<dbReference type="Pfam" id="PF18149">
    <property type="entry name" value="Helicase_PWI"/>
    <property type="match status" value="1"/>
</dbReference>
<evidence type="ECO:0000256" key="3">
    <source>
        <dbReference type="ARBA" id="ARBA00022801"/>
    </source>
</evidence>
<feature type="region of interest" description="Disordered" evidence="6">
    <location>
        <begin position="1"/>
        <end position="59"/>
    </location>
</feature>
<dbReference type="Pfam" id="PF00271">
    <property type="entry name" value="Helicase_C"/>
    <property type="match status" value="1"/>
</dbReference>
<dbReference type="SMART" id="SM00973">
    <property type="entry name" value="Sec63"/>
    <property type="match status" value="2"/>
</dbReference>
<evidence type="ECO:0000259" key="8">
    <source>
        <dbReference type="PROSITE" id="PS51194"/>
    </source>
</evidence>
<dbReference type="PROSITE" id="PS51194">
    <property type="entry name" value="HELICASE_CTER"/>
    <property type="match status" value="1"/>
</dbReference>
<dbReference type="InterPro" id="IPR004179">
    <property type="entry name" value="Sec63-dom"/>
</dbReference>
<sequence length="1994" mass="227225">MEPHLREHQYDYKETSGRVVQLSSTKRSHDDPSGEGETLRGKISHRMGDKSSFSKPTESLKKAFNKTSQDSIKETLHSTLYYPKTNETRSIYEQLLSMTQHYIGDCPEEILKDALDQVLATLKTEQVMDSDKKIEIEAILGKISDEVYNKFLLMSKQLIDYTAGKKERVEIEEMAINLDEEPDELIEEDEPEEPYQPGLGEIEADWLRKLLIPLFPENVQEKELQVFEILATEDVRKCETKLVMALGFQNLDTVTTLITHKFAIFNSLRLLKCKTQEEKQAIIKELSQTPEGHKLVETLAPSGGQTIAPKRTLNLQALEFEHGAFTMTNQKLVLPPGHIRTTKPGYEEVLIPPNQPRAGNKNITHNQLPDFCKSAFTVKAFNEIQSKVFPIAYNSDVNMLVCAPTGAGKTNIGLMAILRLLEKHIMNNGDIDVRHIKIVYIAPMKALVSEICGNLSYRLEKYGVKVRELTGDTNISKSQIHQTQVIVSTPEKWDIITRKSGDRTFTDDLKLLIIDEVHLLHDLRGPVLEAIVARTLKLTRSRSQKIRIIGLSATLPNYTDVGKFLQVPEDGLFFFDKTYRPVPLQQRYIGITENKAIKRFLLMNEICYEKLMEQAGKNQVIIFVHSRKETVKTAKALRDLAIQKQDTQKFVKDESKSKDLLLQISENIENQDVKELLPSGFCVHHAGLSKDDRKLIEDLFVDSHIQVLVSTATLAWGVNMPAHTVIIKGTQVYSPEKGTWIEISPQDLLQMIGRAGRMDYDSEGEGIIITTHTKMQYYLSLLNQQLPIESQMITQLADHLNAEVVLGNIGNLTDALDWIKLTYYPIRVESSPKSYGYDGFSGLDSFLVDVLHSAAIVLDKHGLVKYDKKLGIFTMTSLGQVASTYYIRPESISVYNEHIKPYMGPIDLLKVFGLSYEFKYIPVREEEKQEIAKLMEKVPYPIKGSMDEPASKMNVLLQCYISKLKLDGYTLMADMVYVSQSAARIMRALFEICLRRGWCSLSLISLNFYKMIIHRMWSVMSPLRQFNRISEDLILKLEKKEGLTWDLYYDLTVQQITELLKAPTKSNSVYTLIRNFPKLLLNAYVQPITRTCLRVELAINKDFEWDMEIHGNSQIFWILVEDVDGEVILHSEQLVMKYKHSDSEHLVVFTIPLFEPLPPQYFIRIVSDKWISCETILPVSFRHLILPEKSFAHSQIEDLIVTTESLKWPVLHEIIDNKYLSPLQAQIFEKLFKTQESLIFSGPDDTFKIGFIGILKSLQDDTEKIVYLCQFPETAELVYKMLEPLRKIGENIEITTGIAINDLKILGKSRIIVSCADYFEGVTRKWRQSKAVQNIKVIIADQLHLLGESGSSMEVVLSRMRFASTQIGSKLRILALSCSVTNANDLADWLGIKNIYSFPPTARTIPVSVVIESFDHNYRASRLLAMSKPVYTAIKSYSSSDPVLIIVPDRKVGKTLALDLILYASGDDYSFYKKKLEKNISKEKLINHALENGIGILPEDGKNSDILKMFENREIQILIACGSSCWGFTCKSKLAIIVDTCRFSGKEHRFQDYSIPEMLQIVSFCQIEPATAVVMCHSSRKEFLKKFLYEAYPVESHLDHYLEDHYNAEILNKTINTKQDAVDWITWTFMYRRLTQNPNYYNLEGISGAHINDHLSELVENTLEALEKSKCIEVDDMDVKSTDLGMITAYYLIKCATADIFSSSLTASSKIRSILEILVSSVELENFIIRPGEEKLLKELNSCLPEPLEKSYFNTPSNKSLLLLHAHFSRLRLTSELTNDTNFLLKKVFNLIYAIVDISSSHGWLLPTIYSINLSQMITQALWDKDSPLMQLPFFTQEIVDLCKENNVEDIVDFMNLDDNVRNRVLKLKGNEMEKVAQVCNAYPSISMSFDNKIEGITGEVVSVEVLLEREGEYSDVQSSYFPVSKEELWWVIVGNAKTNRLFGIKKVKILQEIAAKINFVAPEIGKHELMVYLLCSSYLGADQGEKLLLTVYA</sequence>
<dbReference type="FunFam" id="1.10.3380.10:FF:000001">
    <property type="entry name" value="U5 small nuclear ribonucleoprotein helicase"/>
    <property type="match status" value="1"/>
</dbReference>
<dbReference type="InterPro" id="IPR036390">
    <property type="entry name" value="WH_DNA-bd_sf"/>
</dbReference>
<dbReference type="PANTHER" id="PTHR47961:SF4">
    <property type="entry name" value="ACTIVATING SIGNAL COINTEGRATOR 1 COMPLEX SUBUNIT 3"/>
    <property type="match status" value="1"/>
</dbReference>
<evidence type="ECO:0000313" key="9">
    <source>
        <dbReference type="EMBL" id="OMJ93829.1"/>
    </source>
</evidence>
<dbReference type="SUPFAM" id="SSF81296">
    <property type="entry name" value="E set domains"/>
    <property type="match status" value="2"/>
</dbReference>
<feature type="domain" description="Helicase ATP-binding" evidence="7">
    <location>
        <begin position="390"/>
        <end position="573"/>
    </location>
</feature>
<evidence type="ECO:0000313" key="10">
    <source>
        <dbReference type="Proteomes" id="UP000187209"/>
    </source>
</evidence>
<dbReference type="PIRSF" id="PIRSF039073">
    <property type="entry name" value="BRR2"/>
    <property type="match status" value="1"/>
</dbReference>
<organism evidence="9 10">
    <name type="scientific">Stentor coeruleus</name>
    <dbReference type="NCBI Taxonomy" id="5963"/>
    <lineage>
        <taxon>Eukaryota</taxon>
        <taxon>Sar</taxon>
        <taxon>Alveolata</taxon>
        <taxon>Ciliophora</taxon>
        <taxon>Postciliodesmatophora</taxon>
        <taxon>Heterotrichea</taxon>
        <taxon>Heterotrichida</taxon>
        <taxon>Stentoridae</taxon>
        <taxon>Stentor</taxon>
    </lineage>
</organism>
<dbReference type="FunFam" id="1.10.10.10:FF:000012">
    <property type="entry name" value="U5 small nuclear ribonucleoprotein helicase"/>
    <property type="match status" value="1"/>
</dbReference>
<dbReference type="InterPro" id="IPR011545">
    <property type="entry name" value="DEAD/DEAH_box_helicase_dom"/>
</dbReference>
<dbReference type="Proteomes" id="UP000187209">
    <property type="component" value="Unassembled WGS sequence"/>
</dbReference>
<dbReference type="EMBL" id="MPUH01000036">
    <property type="protein sequence ID" value="OMJ93829.1"/>
    <property type="molecule type" value="Genomic_DNA"/>
</dbReference>
<evidence type="ECO:0000256" key="2">
    <source>
        <dbReference type="ARBA" id="ARBA00022741"/>
    </source>
</evidence>
<dbReference type="Pfam" id="PF00270">
    <property type="entry name" value="DEAD"/>
    <property type="match status" value="1"/>
</dbReference>
<dbReference type="FunFam" id="1.10.10.10:FF:000024">
    <property type="entry name" value="U5 small nuclear ribonucleoprotein helicase"/>
    <property type="match status" value="1"/>
</dbReference>
<dbReference type="FunFam" id="3.40.50.300:FF:000102">
    <property type="entry name" value="RNA helicase, activating signal cointegrator 1"/>
    <property type="match status" value="1"/>
</dbReference>
<dbReference type="Pfam" id="PF02889">
    <property type="entry name" value="Sec63"/>
    <property type="match status" value="2"/>
</dbReference>
<dbReference type="SUPFAM" id="SSF52540">
    <property type="entry name" value="P-loop containing nucleoside triphosphate hydrolases"/>
    <property type="match status" value="4"/>
</dbReference>
<keyword evidence="1" id="KW-0677">Repeat</keyword>
<evidence type="ECO:0000256" key="5">
    <source>
        <dbReference type="ARBA" id="ARBA00022840"/>
    </source>
</evidence>
<dbReference type="InterPro" id="IPR001650">
    <property type="entry name" value="Helicase_C-like"/>
</dbReference>
<dbReference type="OrthoDB" id="5575at2759"/>
<dbReference type="CDD" id="cd18795">
    <property type="entry name" value="SF2_C_Ski2"/>
    <property type="match status" value="1"/>
</dbReference>
<dbReference type="SMART" id="SM00487">
    <property type="entry name" value="DEXDc"/>
    <property type="match status" value="1"/>
</dbReference>
<dbReference type="GO" id="GO:0005524">
    <property type="term" value="F:ATP binding"/>
    <property type="evidence" value="ECO:0007669"/>
    <property type="project" value="UniProtKB-KW"/>
</dbReference>
<accession>A0A1R2CXU4</accession>
<evidence type="ECO:0000256" key="4">
    <source>
        <dbReference type="ARBA" id="ARBA00022806"/>
    </source>
</evidence>
<keyword evidence="2" id="KW-0547">Nucleotide-binding</keyword>
<dbReference type="SMART" id="SM00490">
    <property type="entry name" value="HELICc"/>
    <property type="match status" value="1"/>
</dbReference>
<proteinExistence type="predicted"/>
<dbReference type="Pfam" id="PF21188">
    <property type="entry name" value="BRR2_plug"/>
    <property type="match status" value="1"/>
</dbReference>
<dbReference type="PROSITE" id="PS51192">
    <property type="entry name" value="HELICASE_ATP_BIND_1"/>
    <property type="match status" value="2"/>
</dbReference>
<dbReference type="GO" id="GO:0006397">
    <property type="term" value="P:mRNA processing"/>
    <property type="evidence" value="ECO:0007669"/>
    <property type="project" value="UniProtKB-ARBA"/>
</dbReference>
<protein>
    <submittedName>
        <fullName evidence="9">Uncharacterized protein</fullName>
    </submittedName>
</protein>
<dbReference type="InterPro" id="IPR057842">
    <property type="entry name" value="WH_MER3"/>
</dbReference>
<dbReference type="SUPFAM" id="SSF158702">
    <property type="entry name" value="Sec63 N-terminal domain-like"/>
    <property type="match status" value="2"/>
</dbReference>
<dbReference type="InterPro" id="IPR014756">
    <property type="entry name" value="Ig_E-set"/>
</dbReference>
<dbReference type="Gene3D" id="1.10.150.20">
    <property type="entry name" value="5' to 3' exonuclease, C-terminal subdomain"/>
    <property type="match status" value="2"/>
</dbReference>
<dbReference type="GO" id="GO:0003676">
    <property type="term" value="F:nucleic acid binding"/>
    <property type="evidence" value="ECO:0007669"/>
    <property type="project" value="InterPro"/>
</dbReference>
<feature type="compositionally biased region" description="Basic and acidic residues" evidence="6">
    <location>
        <begin position="27"/>
        <end position="40"/>
    </location>
</feature>
<gene>
    <name evidence="9" type="ORF">SteCoe_3155</name>
</gene>
<dbReference type="Gene3D" id="1.10.3380.10">
    <property type="entry name" value="Sec63 N-terminal domain-like domain"/>
    <property type="match status" value="2"/>
</dbReference>
<dbReference type="InterPro" id="IPR036388">
    <property type="entry name" value="WH-like_DNA-bd_sf"/>
</dbReference>
<dbReference type="InterPro" id="IPR050474">
    <property type="entry name" value="Hel308_SKI2-like"/>
</dbReference>
<dbReference type="FunFam" id="3.40.50.300:FF:000062">
    <property type="entry name" value="U5 small nuclear ribonucleoprotein helicase"/>
    <property type="match status" value="1"/>
</dbReference>
<dbReference type="InterPro" id="IPR014001">
    <property type="entry name" value="Helicase_ATP-bd"/>
</dbReference>
<dbReference type="Gene3D" id="1.10.10.10">
    <property type="entry name" value="Winged helix-like DNA-binding domain superfamily/Winged helix DNA-binding domain"/>
    <property type="match status" value="2"/>
</dbReference>
<evidence type="ECO:0000256" key="1">
    <source>
        <dbReference type="ARBA" id="ARBA00022737"/>
    </source>
</evidence>
<dbReference type="Gene3D" id="2.60.40.150">
    <property type="entry name" value="C2 domain"/>
    <property type="match status" value="2"/>
</dbReference>
<dbReference type="InterPro" id="IPR048863">
    <property type="entry name" value="BRR2_plug"/>
</dbReference>
<keyword evidence="5" id="KW-0067">ATP-binding</keyword>
<dbReference type="FunFam" id="2.60.40.150:FF:000004">
    <property type="entry name" value="RNA helicase, activating signal cointegrator 1"/>
    <property type="match status" value="1"/>
</dbReference>
<keyword evidence="4" id="KW-0347">Helicase</keyword>
<feature type="domain" description="Helicase ATP-binding" evidence="7">
    <location>
        <begin position="1274"/>
        <end position="1398"/>
    </location>
</feature>
<dbReference type="InterPro" id="IPR041094">
    <property type="entry name" value="Brr2_helicase_PWI"/>
</dbReference>
<keyword evidence="10" id="KW-1185">Reference proteome</keyword>
<dbReference type="InterPro" id="IPR027417">
    <property type="entry name" value="P-loop_NTPase"/>
</dbReference>
<name>A0A1R2CXU4_9CILI</name>
<evidence type="ECO:0000256" key="6">
    <source>
        <dbReference type="SAM" id="MobiDB-lite"/>
    </source>
</evidence>
<evidence type="ECO:0000259" key="7">
    <source>
        <dbReference type="PROSITE" id="PS51192"/>
    </source>
</evidence>
<comment type="caution">
    <text evidence="9">The sequence shown here is derived from an EMBL/GenBank/DDBJ whole genome shotgun (WGS) entry which is preliminary data.</text>
</comment>
<keyword evidence="3" id="KW-0378">Hydrolase</keyword>
<dbReference type="GO" id="GO:0004386">
    <property type="term" value="F:helicase activity"/>
    <property type="evidence" value="ECO:0007669"/>
    <property type="project" value="UniProtKB-KW"/>
</dbReference>
<dbReference type="GO" id="GO:0016787">
    <property type="term" value="F:hydrolase activity"/>
    <property type="evidence" value="ECO:0007669"/>
    <property type="project" value="UniProtKB-KW"/>
</dbReference>
<feature type="domain" description="Helicase C-terminal" evidence="8">
    <location>
        <begin position="583"/>
        <end position="800"/>
    </location>
</feature>
<reference evidence="9 10" key="1">
    <citation type="submission" date="2016-11" db="EMBL/GenBank/DDBJ databases">
        <title>The macronuclear genome of Stentor coeruleus: a giant cell with tiny introns.</title>
        <authorList>
            <person name="Slabodnick M."/>
            <person name="Ruby J.G."/>
            <person name="Reiff S.B."/>
            <person name="Swart E.C."/>
            <person name="Gosai S."/>
            <person name="Prabakaran S."/>
            <person name="Witkowska E."/>
            <person name="Larue G.E."/>
            <person name="Fisher S."/>
            <person name="Freeman R.M."/>
            <person name="Gunawardena J."/>
            <person name="Chu W."/>
            <person name="Stover N.A."/>
            <person name="Gregory B.D."/>
            <person name="Nowacki M."/>
            <person name="Derisi J."/>
            <person name="Roy S.W."/>
            <person name="Marshall W.F."/>
            <person name="Sood P."/>
        </authorList>
    </citation>
    <scope>NUCLEOTIDE SEQUENCE [LARGE SCALE GENOMIC DNA]</scope>
    <source>
        <strain evidence="9">WM001</strain>
    </source>
</reference>